<evidence type="ECO:0000259" key="11">
    <source>
        <dbReference type="Pfam" id="PF05181"/>
    </source>
</evidence>
<keyword evidence="9" id="KW-0539">Nucleus</keyword>
<dbReference type="EMBL" id="CAJNOI010000115">
    <property type="protein sequence ID" value="CAF1082930.1"/>
    <property type="molecule type" value="Genomic_DNA"/>
</dbReference>
<dbReference type="PANTHER" id="PTHR10142:SF0">
    <property type="entry name" value="DNA REPAIR PROTEIN COMPLEMENTING XP-A CELLS"/>
    <property type="match status" value="1"/>
</dbReference>
<comment type="caution">
    <text evidence="12">The sequence shown here is derived from an EMBL/GenBank/DDBJ whole genome shotgun (WGS) entry which is preliminary data.</text>
</comment>
<dbReference type="SUPFAM" id="SSF46955">
    <property type="entry name" value="Putative DNA-binding domain"/>
    <property type="match status" value="1"/>
</dbReference>
<keyword evidence="4" id="KW-0227">DNA damage</keyword>
<dbReference type="GO" id="GO:0003684">
    <property type="term" value="F:damaged DNA binding"/>
    <property type="evidence" value="ECO:0007669"/>
    <property type="project" value="InterPro"/>
</dbReference>
<keyword evidence="14" id="KW-1185">Reference proteome</keyword>
<evidence type="ECO:0000313" key="12">
    <source>
        <dbReference type="EMBL" id="CAF1082930.1"/>
    </source>
</evidence>
<dbReference type="GO" id="GO:0008270">
    <property type="term" value="F:zinc ion binding"/>
    <property type="evidence" value="ECO:0007669"/>
    <property type="project" value="UniProtKB-KW"/>
</dbReference>
<evidence type="ECO:0000313" key="14">
    <source>
        <dbReference type="Proteomes" id="UP000663832"/>
    </source>
</evidence>
<sequence>MSDSNEPLTAEQLERIERNRQRALQLRASSTKTYQTQTEKKIINPTPTRKQNIDSHAGFFLDEDPKSVDNRPVTYETVPIIHQTKPDQLDTLGMPCNECEMIFLTSYLHKNFAEPICDTCRERYSINDEKDDIDDEKTIRYSLITRTSAKDKYLLTDYDLDKREPLLKCIEKKNPHNQRWGTMRLYLRCQIQRLSDTIHEGKTEEKVLEREEKKSENKRKKYEKQIEQLRLDVRSSLQKKRIKTVHEHIYDEKNIKYDVDKDLYTKTCTECGYQYEYEEM</sequence>
<comment type="subcellular location">
    <subcellularLocation>
        <location evidence="1">Nucleus</location>
    </subcellularLocation>
</comment>
<dbReference type="InterPro" id="IPR000465">
    <property type="entry name" value="XPA/RAD14"/>
</dbReference>
<protein>
    <recommendedName>
        <fullName evidence="11">XPA C-terminal domain-containing protein</fullName>
    </recommendedName>
</protein>
<keyword evidence="8" id="KW-0234">DNA repair</keyword>
<feature type="domain" description="XPA C-terminal" evidence="11">
    <location>
        <begin position="140"/>
        <end position="191"/>
    </location>
</feature>
<organism evidence="12 15">
    <name type="scientific">Adineta steineri</name>
    <dbReference type="NCBI Taxonomy" id="433720"/>
    <lineage>
        <taxon>Eukaryota</taxon>
        <taxon>Metazoa</taxon>
        <taxon>Spiralia</taxon>
        <taxon>Gnathifera</taxon>
        <taxon>Rotifera</taxon>
        <taxon>Eurotatoria</taxon>
        <taxon>Bdelloidea</taxon>
        <taxon>Adinetida</taxon>
        <taxon>Adinetidae</taxon>
        <taxon>Adineta</taxon>
    </lineage>
</organism>
<evidence type="ECO:0000256" key="1">
    <source>
        <dbReference type="ARBA" id="ARBA00004123"/>
    </source>
</evidence>
<dbReference type="GO" id="GO:0000110">
    <property type="term" value="C:nucleotide-excision repair factor 1 complex"/>
    <property type="evidence" value="ECO:0007669"/>
    <property type="project" value="TreeGrafter"/>
</dbReference>
<keyword evidence="3" id="KW-0479">Metal-binding</keyword>
<keyword evidence="6" id="KW-0862">Zinc</keyword>
<evidence type="ECO:0000256" key="7">
    <source>
        <dbReference type="ARBA" id="ARBA00023125"/>
    </source>
</evidence>
<dbReference type="OrthoDB" id="68328at2759"/>
<dbReference type="Pfam" id="PF05181">
    <property type="entry name" value="XPA_C"/>
    <property type="match status" value="1"/>
</dbReference>
<dbReference type="InterPro" id="IPR022652">
    <property type="entry name" value="Znf_XPA_CS"/>
</dbReference>
<dbReference type="GO" id="GO:0006284">
    <property type="term" value="P:base-excision repair"/>
    <property type="evidence" value="ECO:0007669"/>
    <property type="project" value="TreeGrafter"/>
</dbReference>
<proteinExistence type="inferred from homology"/>
<dbReference type="SUPFAM" id="SSF57716">
    <property type="entry name" value="Glucocorticoid receptor-like (DNA-binding domain)"/>
    <property type="match status" value="1"/>
</dbReference>
<name>A0A814MRE3_9BILA</name>
<evidence type="ECO:0000256" key="6">
    <source>
        <dbReference type="ARBA" id="ARBA00022833"/>
    </source>
</evidence>
<dbReference type="InterPro" id="IPR037129">
    <property type="entry name" value="XPA_sf"/>
</dbReference>
<evidence type="ECO:0000313" key="13">
    <source>
        <dbReference type="EMBL" id="CAF1217954.1"/>
    </source>
</evidence>
<keyword evidence="7" id="KW-0238">DNA-binding</keyword>
<dbReference type="Pfam" id="PF01286">
    <property type="entry name" value="XPA_N"/>
    <property type="match status" value="1"/>
</dbReference>
<reference evidence="12" key="1">
    <citation type="submission" date="2021-02" db="EMBL/GenBank/DDBJ databases">
        <authorList>
            <person name="Nowell W R."/>
        </authorList>
    </citation>
    <scope>NUCLEOTIDE SEQUENCE</scope>
</reference>
<evidence type="ECO:0000256" key="9">
    <source>
        <dbReference type="ARBA" id="ARBA00023242"/>
    </source>
</evidence>
<dbReference type="GO" id="GO:1901255">
    <property type="term" value="P:nucleotide-excision repair involved in interstrand cross-link repair"/>
    <property type="evidence" value="ECO:0007669"/>
    <property type="project" value="TreeGrafter"/>
</dbReference>
<comment type="similarity">
    <text evidence="2">Belongs to the XPA family.</text>
</comment>
<evidence type="ECO:0000256" key="5">
    <source>
        <dbReference type="ARBA" id="ARBA00022771"/>
    </source>
</evidence>
<dbReference type="GO" id="GO:0000715">
    <property type="term" value="P:nucleotide-excision repair, DNA damage recognition"/>
    <property type="evidence" value="ECO:0007669"/>
    <property type="project" value="TreeGrafter"/>
</dbReference>
<evidence type="ECO:0000256" key="4">
    <source>
        <dbReference type="ARBA" id="ARBA00022763"/>
    </source>
</evidence>
<dbReference type="EMBL" id="CAJNOM010000200">
    <property type="protein sequence ID" value="CAF1217954.1"/>
    <property type="molecule type" value="Genomic_DNA"/>
</dbReference>
<dbReference type="NCBIfam" id="TIGR00598">
    <property type="entry name" value="rad14"/>
    <property type="match status" value="1"/>
</dbReference>
<feature type="region of interest" description="Disordered" evidence="10">
    <location>
        <begin position="202"/>
        <end position="221"/>
    </location>
</feature>
<keyword evidence="5" id="KW-0863">Zinc-finger</keyword>
<accession>A0A814MRE3</accession>
<dbReference type="GO" id="GO:0070914">
    <property type="term" value="P:UV-damage excision repair"/>
    <property type="evidence" value="ECO:0007669"/>
    <property type="project" value="TreeGrafter"/>
</dbReference>
<dbReference type="Proteomes" id="UP000663832">
    <property type="component" value="Unassembled WGS sequence"/>
</dbReference>
<dbReference type="Proteomes" id="UP000663877">
    <property type="component" value="Unassembled WGS sequence"/>
</dbReference>
<feature type="compositionally biased region" description="Basic and acidic residues" evidence="10">
    <location>
        <begin position="202"/>
        <end position="215"/>
    </location>
</feature>
<evidence type="ECO:0000256" key="2">
    <source>
        <dbReference type="ARBA" id="ARBA00005548"/>
    </source>
</evidence>
<evidence type="ECO:0000313" key="15">
    <source>
        <dbReference type="Proteomes" id="UP000663877"/>
    </source>
</evidence>
<dbReference type="InterPro" id="IPR022656">
    <property type="entry name" value="XPA_C"/>
</dbReference>
<dbReference type="PANTHER" id="PTHR10142">
    <property type="entry name" value="DNA REPAIR PROTEIN COMPLEMENTING XP-A CELLS"/>
    <property type="match status" value="1"/>
</dbReference>
<dbReference type="Gene3D" id="3.90.530.10">
    <property type="entry name" value="XPA C-terminal domain"/>
    <property type="match status" value="1"/>
</dbReference>
<dbReference type="AlphaFoldDB" id="A0A814MRE3"/>
<evidence type="ECO:0000256" key="10">
    <source>
        <dbReference type="SAM" id="MobiDB-lite"/>
    </source>
</evidence>
<gene>
    <name evidence="12" type="ORF">BJG266_LOCUS20361</name>
    <name evidence="13" type="ORF">QVE165_LOCUS26731</name>
</gene>
<dbReference type="InterPro" id="IPR009061">
    <property type="entry name" value="DNA-bd_dom_put_sf"/>
</dbReference>
<evidence type="ECO:0000256" key="3">
    <source>
        <dbReference type="ARBA" id="ARBA00022723"/>
    </source>
</evidence>
<evidence type="ECO:0000256" key="8">
    <source>
        <dbReference type="ARBA" id="ARBA00023204"/>
    </source>
</evidence>